<keyword evidence="6 7" id="KW-0472">Membrane</keyword>
<gene>
    <name evidence="10" type="ORF">N7U62_05760</name>
</gene>
<feature type="domain" description="MacB-like periplasmic core" evidence="9">
    <location>
        <begin position="33"/>
        <end position="247"/>
    </location>
</feature>
<feature type="domain" description="ABC3 transporter permease C-terminal" evidence="8">
    <location>
        <begin position="280"/>
        <end position="403"/>
    </location>
</feature>
<evidence type="ECO:0000256" key="4">
    <source>
        <dbReference type="ARBA" id="ARBA00022692"/>
    </source>
</evidence>
<dbReference type="InterPro" id="IPR025857">
    <property type="entry name" value="MacB_PCD"/>
</dbReference>
<reference evidence="10 11" key="1">
    <citation type="submission" date="2022-10" db="EMBL/GenBank/DDBJ databases">
        <title>Comparative genomics and taxonomic characterization of three novel marine species of genus Reichenbachiella exhibiting antioxidant and polysaccharide degradation activities.</title>
        <authorList>
            <person name="Muhammad N."/>
            <person name="Lee Y.-J."/>
            <person name="Ko J."/>
            <person name="Kim S.-G."/>
        </authorList>
    </citation>
    <scope>NUCLEOTIDE SEQUENCE [LARGE SCALE GENOMIC DNA]</scope>
    <source>
        <strain evidence="10 11">ABR2-5</strain>
    </source>
</reference>
<dbReference type="PANTHER" id="PTHR30489">
    <property type="entry name" value="LIPOPROTEIN-RELEASING SYSTEM TRANSMEMBRANE PROTEIN LOLE"/>
    <property type="match status" value="1"/>
</dbReference>
<protein>
    <submittedName>
        <fullName evidence="10">ABC transporter permease</fullName>
    </submittedName>
</protein>
<dbReference type="Pfam" id="PF02687">
    <property type="entry name" value="FtsX"/>
    <property type="match status" value="1"/>
</dbReference>
<keyword evidence="11" id="KW-1185">Reference proteome</keyword>
<comment type="subcellular location">
    <subcellularLocation>
        <location evidence="1">Cell membrane</location>
        <topology evidence="1">Multi-pass membrane protein</topology>
    </subcellularLocation>
</comment>
<comment type="similarity">
    <text evidence="2">Belongs to the ABC-4 integral membrane protein family. LolC/E subfamily.</text>
</comment>
<evidence type="ECO:0000256" key="6">
    <source>
        <dbReference type="ARBA" id="ARBA00023136"/>
    </source>
</evidence>
<feature type="transmembrane region" description="Helical" evidence="7">
    <location>
        <begin position="33"/>
        <end position="52"/>
    </location>
</feature>
<sequence length="412" mass="46995">MKQVIIKLNFPYFISKRISKDEQSNFATTISRLAVFSIALGLAAMILAYFILGGFQKTVKDKIYNFKGHLEISKYTLGGNFDENFISLGSDFYSDLEAYEFVDHYQSYAYKAGMLRTKEEVEGVMIKGVSQEFDTLRFQDNMLAGRFVSFSDSSYSKELVLSKRIANKLQLEIGDKATVYFVQNPPKFRRLEVVGIYETGLEEIDKSMVISDIRMVQKLNNWPDSLVGGVEVFVKEGYSKDEAMDALFESLDASLYVDKVSNSYAQIFDWLELLTQNVSVFLVLILVVACFNMISILLILIMERTYMIGVFQALGASRSQIKKVFMYNGMILVLKGMLLGNVIALLVTWLQDQFHIIPLDPINYYMDFVPVDWNFKAFFLLNLLTFIVVLIALRVPLAVITRVKPVSALKFD</sequence>
<evidence type="ECO:0000313" key="11">
    <source>
        <dbReference type="Proteomes" id="UP001300692"/>
    </source>
</evidence>
<evidence type="ECO:0000256" key="2">
    <source>
        <dbReference type="ARBA" id="ARBA00005236"/>
    </source>
</evidence>
<comment type="caution">
    <text evidence="10">The sequence shown here is derived from an EMBL/GenBank/DDBJ whole genome shotgun (WGS) entry which is preliminary data.</text>
</comment>
<dbReference type="PANTHER" id="PTHR30489:SF0">
    <property type="entry name" value="LIPOPROTEIN-RELEASING SYSTEM TRANSMEMBRANE PROTEIN LOLE"/>
    <property type="match status" value="1"/>
</dbReference>
<dbReference type="Pfam" id="PF12704">
    <property type="entry name" value="MacB_PCD"/>
    <property type="match status" value="1"/>
</dbReference>
<feature type="transmembrane region" description="Helical" evidence="7">
    <location>
        <begin position="377"/>
        <end position="400"/>
    </location>
</feature>
<keyword evidence="4 7" id="KW-0812">Transmembrane</keyword>
<keyword evidence="5 7" id="KW-1133">Transmembrane helix</keyword>
<keyword evidence="3" id="KW-1003">Cell membrane</keyword>
<dbReference type="RefSeq" id="WP_264136944.1">
    <property type="nucleotide sequence ID" value="NZ_JAOYOD010000001.1"/>
</dbReference>
<feature type="transmembrane region" description="Helical" evidence="7">
    <location>
        <begin position="280"/>
        <end position="303"/>
    </location>
</feature>
<proteinExistence type="inferred from homology"/>
<dbReference type="Proteomes" id="UP001300692">
    <property type="component" value="Unassembled WGS sequence"/>
</dbReference>
<evidence type="ECO:0000256" key="7">
    <source>
        <dbReference type="SAM" id="Phobius"/>
    </source>
</evidence>
<evidence type="ECO:0000313" key="10">
    <source>
        <dbReference type="EMBL" id="MCV9386159.1"/>
    </source>
</evidence>
<dbReference type="EMBL" id="JAOYOD010000001">
    <property type="protein sequence ID" value="MCV9386159.1"/>
    <property type="molecule type" value="Genomic_DNA"/>
</dbReference>
<name>A0ABT3CRA1_9BACT</name>
<dbReference type="InterPro" id="IPR051447">
    <property type="entry name" value="Lipoprotein-release_system"/>
</dbReference>
<feature type="transmembrane region" description="Helical" evidence="7">
    <location>
        <begin position="324"/>
        <end position="350"/>
    </location>
</feature>
<evidence type="ECO:0000259" key="8">
    <source>
        <dbReference type="Pfam" id="PF02687"/>
    </source>
</evidence>
<organism evidence="10 11">
    <name type="scientific">Reichenbachiella ulvae</name>
    <dbReference type="NCBI Taxonomy" id="2980104"/>
    <lineage>
        <taxon>Bacteria</taxon>
        <taxon>Pseudomonadati</taxon>
        <taxon>Bacteroidota</taxon>
        <taxon>Cytophagia</taxon>
        <taxon>Cytophagales</taxon>
        <taxon>Reichenbachiellaceae</taxon>
        <taxon>Reichenbachiella</taxon>
    </lineage>
</organism>
<dbReference type="InterPro" id="IPR003838">
    <property type="entry name" value="ABC3_permease_C"/>
</dbReference>
<evidence type="ECO:0000256" key="3">
    <source>
        <dbReference type="ARBA" id="ARBA00022475"/>
    </source>
</evidence>
<evidence type="ECO:0000256" key="1">
    <source>
        <dbReference type="ARBA" id="ARBA00004651"/>
    </source>
</evidence>
<evidence type="ECO:0000256" key="5">
    <source>
        <dbReference type="ARBA" id="ARBA00022989"/>
    </source>
</evidence>
<evidence type="ECO:0000259" key="9">
    <source>
        <dbReference type="Pfam" id="PF12704"/>
    </source>
</evidence>
<accession>A0ABT3CRA1</accession>